<protein>
    <submittedName>
        <fullName evidence="1">Predicted protein</fullName>
    </submittedName>
</protein>
<dbReference type="Gramene" id="Al_scaffold_0008_1034">
    <property type="protein sequence ID" value="Al_scaffold_0008_1034"/>
    <property type="gene ID" value="Al_scaffold_0008_1034"/>
</dbReference>
<organism evidence="2">
    <name type="scientific">Arabidopsis lyrata subsp. lyrata</name>
    <name type="common">Lyre-leaved rock-cress</name>
    <dbReference type="NCBI Taxonomy" id="81972"/>
    <lineage>
        <taxon>Eukaryota</taxon>
        <taxon>Viridiplantae</taxon>
        <taxon>Streptophyta</taxon>
        <taxon>Embryophyta</taxon>
        <taxon>Tracheophyta</taxon>
        <taxon>Spermatophyta</taxon>
        <taxon>Magnoliopsida</taxon>
        <taxon>eudicotyledons</taxon>
        <taxon>Gunneridae</taxon>
        <taxon>Pentapetalae</taxon>
        <taxon>rosids</taxon>
        <taxon>malvids</taxon>
        <taxon>Brassicales</taxon>
        <taxon>Brassicaceae</taxon>
        <taxon>Camelineae</taxon>
        <taxon>Arabidopsis</taxon>
    </lineage>
</organism>
<accession>D7ML23</accession>
<keyword evidence="2" id="KW-1185">Reference proteome</keyword>
<name>D7ML23_ARALL</name>
<dbReference type="Proteomes" id="UP000008694">
    <property type="component" value="Unassembled WGS sequence"/>
</dbReference>
<evidence type="ECO:0000313" key="2">
    <source>
        <dbReference type="Proteomes" id="UP000008694"/>
    </source>
</evidence>
<dbReference type="EMBL" id="GL348720">
    <property type="protein sequence ID" value="EFH41869.1"/>
    <property type="molecule type" value="Genomic_DNA"/>
</dbReference>
<dbReference type="HOGENOM" id="CLU_2725637_0_0_1"/>
<sequence length="72" mass="8253">MYVPSGTGSRLLFLVKASFNTFEKVATISSTLIYFVSHKLVCSRSSLHNLRNICGYIRYNCRKCIGFCFLEF</sequence>
<dbReference type="AlphaFoldDB" id="D7ML23"/>
<gene>
    <name evidence="1" type="ORF">ARALYDRAFT_684214</name>
</gene>
<dbReference type="STRING" id="81972.D7ML23"/>
<proteinExistence type="predicted"/>
<evidence type="ECO:0000313" key="1">
    <source>
        <dbReference type="EMBL" id="EFH41869.1"/>
    </source>
</evidence>
<reference evidence="2" key="1">
    <citation type="journal article" date="2011" name="Nat. Genet.">
        <title>The Arabidopsis lyrata genome sequence and the basis of rapid genome size change.</title>
        <authorList>
            <person name="Hu T.T."/>
            <person name="Pattyn P."/>
            <person name="Bakker E.G."/>
            <person name="Cao J."/>
            <person name="Cheng J.-F."/>
            <person name="Clark R.M."/>
            <person name="Fahlgren N."/>
            <person name="Fawcett J.A."/>
            <person name="Grimwood J."/>
            <person name="Gundlach H."/>
            <person name="Haberer G."/>
            <person name="Hollister J.D."/>
            <person name="Ossowski S."/>
            <person name="Ottilar R.P."/>
            <person name="Salamov A.A."/>
            <person name="Schneeberger K."/>
            <person name="Spannagl M."/>
            <person name="Wang X."/>
            <person name="Yang L."/>
            <person name="Nasrallah M.E."/>
            <person name="Bergelson J."/>
            <person name="Carrington J.C."/>
            <person name="Gaut B.S."/>
            <person name="Schmutz J."/>
            <person name="Mayer K.F.X."/>
            <person name="Van de Peer Y."/>
            <person name="Grigoriev I.V."/>
            <person name="Nordborg M."/>
            <person name="Weigel D."/>
            <person name="Guo Y.-L."/>
        </authorList>
    </citation>
    <scope>NUCLEOTIDE SEQUENCE [LARGE SCALE GENOMIC DNA]</scope>
    <source>
        <strain evidence="2">cv. MN47</strain>
    </source>
</reference>